<dbReference type="Proteomes" id="UP001589890">
    <property type="component" value="Unassembled WGS sequence"/>
</dbReference>
<dbReference type="Gene3D" id="3.40.50.150">
    <property type="entry name" value="Vaccinia Virus protein VP39"/>
    <property type="match status" value="1"/>
</dbReference>
<evidence type="ECO:0000313" key="2">
    <source>
        <dbReference type="Proteomes" id="UP001589890"/>
    </source>
</evidence>
<dbReference type="SUPFAM" id="SSF53335">
    <property type="entry name" value="S-adenosyl-L-methionine-dependent methyltransferases"/>
    <property type="match status" value="1"/>
</dbReference>
<proteinExistence type="predicted"/>
<dbReference type="RefSeq" id="WP_380046207.1">
    <property type="nucleotide sequence ID" value="NZ_JBHLTC010000012.1"/>
</dbReference>
<keyword evidence="2" id="KW-1185">Reference proteome</keyword>
<evidence type="ECO:0008006" key="3">
    <source>
        <dbReference type="Google" id="ProtNLM"/>
    </source>
</evidence>
<dbReference type="InterPro" id="IPR029063">
    <property type="entry name" value="SAM-dependent_MTases_sf"/>
</dbReference>
<gene>
    <name evidence="1" type="ORF">ACFFGN_11220</name>
</gene>
<sequence>MNERLSLVGGEILEWSDLDPVSGPAAMSGPVAVPLLRSLIGGSDRVLVAGPHHLDVLTALGASAGGLDLLVRSADDATALAGKFPDAQVICGGLDRVEAKPEYDVVIALDGITRLYGPDSNELTWQQSVETLRRLVKPGGRLILAVSNNLGLDELISAANTGLPTDDAWPRLVSAEPPSGLANLEKALGHKASYAVYPSTTQPHLTVSASLLTDHADDPLLQATIATAMDPAEAFTDPRHTVRDVLTNGLGLPLAPAWWFILGAEATGLPAVLAAEPGADDQPLVVSLDRQDERRWARRVVSGNPAPGRNLSGRNDVVVPPGALLEDRLLAACRVDDQENLQALATAYVRWLAGQQQALIAVPDNVVVTPDNGFAVLDPAWQLKLSADAKVVAVRNLTRYAVRQLAAGVRSPWPAGARPEELVARLAAGAGIECDQALFEAAAKLDAEVAAETGPRFAPAAEIPVPQGLREAAAAITRLSAEIEDLRSQVSWLEVTVNRIRGSRTYRVGGMVLRPASKLRALTRRIPGKGA</sequence>
<comment type="caution">
    <text evidence="1">The sequence shown here is derived from an EMBL/GenBank/DDBJ whole genome shotgun (WGS) entry which is preliminary data.</text>
</comment>
<name>A0ABV6QJ10_9ACTN</name>
<protein>
    <recommendedName>
        <fullName evidence="3">Class I SAM-dependent methyltransferase</fullName>
    </recommendedName>
</protein>
<accession>A0ABV6QJ10</accession>
<reference evidence="1 2" key="1">
    <citation type="submission" date="2024-09" db="EMBL/GenBank/DDBJ databases">
        <authorList>
            <person name="Sun Q."/>
            <person name="Mori K."/>
        </authorList>
    </citation>
    <scope>NUCLEOTIDE SEQUENCE [LARGE SCALE GENOMIC DNA]</scope>
    <source>
        <strain evidence="1 2">CGMCC 1.15906</strain>
    </source>
</reference>
<organism evidence="1 2">
    <name type="scientific">Kribbella deserti</name>
    <dbReference type="NCBI Taxonomy" id="1926257"/>
    <lineage>
        <taxon>Bacteria</taxon>
        <taxon>Bacillati</taxon>
        <taxon>Actinomycetota</taxon>
        <taxon>Actinomycetes</taxon>
        <taxon>Propionibacteriales</taxon>
        <taxon>Kribbellaceae</taxon>
        <taxon>Kribbella</taxon>
    </lineage>
</organism>
<dbReference type="EMBL" id="JBHLTC010000012">
    <property type="protein sequence ID" value="MFC0624634.1"/>
    <property type="molecule type" value="Genomic_DNA"/>
</dbReference>
<evidence type="ECO:0000313" key="1">
    <source>
        <dbReference type="EMBL" id="MFC0624634.1"/>
    </source>
</evidence>